<feature type="non-terminal residue" evidence="4">
    <location>
        <position position="1"/>
    </location>
</feature>
<reference evidence="4" key="1">
    <citation type="journal article" date="2007" name="Appl. Environ. Microbiol.">
        <title>No evidence of an impact on the rhizosphere diazotroph community by the expression of Bacillus thuringiensis Cry1Ab toxin by Bt white spruce.</title>
        <authorList>
            <person name="Lamarche J."/>
            <person name="Hamelin R.C."/>
        </authorList>
    </citation>
    <scope>NUCLEOTIDE SEQUENCE</scope>
</reference>
<dbReference type="AlphaFoldDB" id="Q0PU26"/>
<dbReference type="InterPro" id="IPR030655">
    <property type="entry name" value="NifH/chlL_CS"/>
</dbReference>
<name>Q0PU26_9BACT</name>
<keyword evidence="1" id="KW-0479">Metal-binding</keyword>
<dbReference type="GO" id="GO:0005524">
    <property type="term" value="F:ATP binding"/>
    <property type="evidence" value="ECO:0007669"/>
    <property type="project" value="UniProtKB-KW"/>
</dbReference>
<keyword evidence="3" id="KW-0067">ATP-binding</keyword>
<evidence type="ECO:0000256" key="2">
    <source>
        <dbReference type="ARBA" id="ARBA00022741"/>
    </source>
</evidence>
<dbReference type="GO" id="GO:0016491">
    <property type="term" value="F:oxidoreductase activity"/>
    <property type="evidence" value="ECO:0007669"/>
    <property type="project" value="InterPro"/>
</dbReference>
<proteinExistence type="predicted"/>
<accession>Q0PU26</accession>
<dbReference type="PROSITE" id="PS00692">
    <property type="entry name" value="NIFH_FRXC_2"/>
    <property type="match status" value="1"/>
</dbReference>
<sequence length="118" mass="13261">ATRKLTPLVCCWAAWCRKRCWTLCAMKARKLSLRMYAAEDMARRTAPSRADRSRAWDARDGALSPRSICWSSSAPTMWTSDYVFYDVLGDVVCGGFAMPMREGKAQEIYIVCSGAMMA</sequence>
<evidence type="ECO:0000313" key="4">
    <source>
        <dbReference type="EMBL" id="ABG80833.1"/>
    </source>
</evidence>
<protein>
    <submittedName>
        <fullName evidence="4">NifH</fullName>
    </submittedName>
</protein>
<dbReference type="GO" id="GO:0046872">
    <property type="term" value="F:metal ion binding"/>
    <property type="evidence" value="ECO:0007669"/>
    <property type="project" value="UniProtKB-KW"/>
</dbReference>
<dbReference type="PANTHER" id="PTHR42864">
    <property type="entry name" value="LIGHT-INDEPENDENT PROTOCHLOROPHYLLIDE REDUCTASE IRON-SULFUR ATP-BINDING PROTEIN"/>
    <property type="match status" value="1"/>
</dbReference>
<dbReference type="InterPro" id="IPR000392">
    <property type="entry name" value="NifH/frxC"/>
</dbReference>
<dbReference type="PANTHER" id="PTHR42864:SF2">
    <property type="entry name" value="LIGHT-INDEPENDENT PROTOCHLOROPHYLLIDE REDUCTASE IRON-SULFUR ATP-BINDING PROTEIN"/>
    <property type="match status" value="1"/>
</dbReference>
<dbReference type="Pfam" id="PF00142">
    <property type="entry name" value="Fer4_NifH"/>
    <property type="match status" value="1"/>
</dbReference>
<feature type="non-terminal residue" evidence="4">
    <location>
        <position position="118"/>
    </location>
</feature>
<evidence type="ECO:0000256" key="1">
    <source>
        <dbReference type="ARBA" id="ARBA00022723"/>
    </source>
</evidence>
<keyword evidence="2" id="KW-0547">Nucleotide-binding</keyword>
<dbReference type="EMBL" id="DQ776585">
    <property type="protein sequence ID" value="ABG80833.1"/>
    <property type="molecule type" value="Genomic_DNA"/>
</dbReference>
<evidence type="ECO:0000256" key="3">
    <source>
        <dbReference type="ARBA" id="ARBA00022840"/>
    </source>
</evidence>
<organism evidence="4">
    <name type="scientific">uncultured soil bacterium</name>
    <dbReference type="NCBI Taxonomy" id="164851"/>
    <lineage>
        <taxon>Bacteria</taxon>
        <taxon>environmental samples</taxon>
    </lineage>
</organism>